<protein>
    <submittedName>
        <fullName evidence="2">AAA family ATPase</fullName>
    </submittedName>
</protein>
<evidence type="ECO:0000313" key="2">
    <source>
        <dbReference type="EMBL" id="QOK24552.1"/>
    </source>
</evidence>
<dbReference type="Pfam" id="PF13476">
    <property type="entry name" value="AAA_23"/>
    <property type="match status" value="1"/>
</dbReference>
<dbReference type="InterPro" id="IPR038729">
    <property type="entry name" value="Rad50/SbcC_AAA"/>
</dbReference>
<evidence type="ECO:0000313" key="3">
    <source>
        <dbReference type="Proteomes" id="UP000593998"/>
    </source>
</evidence>
<proteinExistence type="predicted"/>
<dbReference type="RefSeq" id="WP_192912242.1">
    <property type="nucleotide sequence ID" value="NZ_CP062789.1"/>
</dbReference>
<dbReference type="GO" id="GO:0006302">
    <property type="term" value="P:double-strand break repair"/>
    <property type="evidence" value="ECO:0007669"/>
    <property type="project" value="InterPro"/>
</dbReference>
<dbReference type="EMBL" id="CP062789">
    <property type="protein sequence ID" value="QOK24552.1"/>
    <property type="molecule type" value="Genomic_DNA"/>
</dbReference>
<dbReference type="GO" id="GO:0016887">
    <property type="term" value="F:ATP hydrolysis activity"/>
    <property type="evidence" value="ECO:0007669"/>
    <property type="project" value="InterPro"/>
</dbReference>
<feature type="domain" description="Rad50/SbcC-type AAA" evidence="1">
    <location>
        <begin position="65"/>
        <end position="122"/>
    </location>
</feature>
<organism evidence="2 3">
    <name type="scientific">Janibacter indicus</name>
    <dbReference type="NCBI Taxonomy" id="857417"/>
    <lineage>
        <taxon>Bacteria</taxon>
        <taxon>Bacillati</taxon>
        <taxon>Actinomycetota</taxon>
        <taxon>Actinomycetes</taxon>
        <taxon>Micrococcales</taxon>
        <taxon>Intrasporangiaceae</taxon>
        <taxon>Janibacter</taxon>
    </lineage>
</organism>
<evidence type="ECO:0000259" key="1">
    <source>
        <dbReference type="Pfam" id="PF13476"/>
    </source>
</evidence>
<dbReference type="Gene3D" id="3.40.50.300">
    <property type="entry name" value="P-loop containing nucleotide triphosphate hydrolases"/>
    <property type="match status" value="1"/>
</dbReference>
<dbReference type="AlphaFoldDB" id="A0A7L9J5Q4"/>
<dbReference type="SUPFAM" id="SSF52540">
    <property type="entry name" value="P-loop containing nucleoside triphosphate hydrolases"/>
    <property type="match status" value="1"/>
</dbReference>
<dbReference type="Proteomes" id="UP000593998">
    <property type="component" value="Chromosome"/>
</dbReference>
<dbReference type="InterPro" id="IPR027417">
    <property type="entry name" value="P-loop_NTPase"/>
</dbReference>
<sequence length="199" mass="20937">MSLTEWVDAQLQNSDLSDEVALLVLAALEGDDELDGYLDDGIAVARPEPSAAFDEVEANGVVLTSIKVEGFRGIGAACELPIAPKPGLTIVAGRNGSGKSSFSEALELVLTGGTYRWANKSAEWREQWRNLHHPSAAVSVGLVEEGVGPITVTSTWADDESSVESRTVRAQVAGHAVAAPTSTTGTRSATALHHYRGLN</sequence>
<name>A0A7L9J5Q4_9MICO</name>
<reference evidence="2 3" key="1">
    <citation type="submission" date="2020-10" db="EMBL/GenBank/DDBJ databases">
        <title>Janibacter indicus TT2 genome sequence.</title>
        <authorList>
            <person name="Lee K."/>
            <person name="Ganzorig M."/>
        </authorList>
    </citation>
    <scope>NUCLEOTIDE SEQUENCE [LARGE SCALE GENOMIC DNA]</scope>
    <source>
        <strain evidence="2 3">TT2</strain>
    </source>
</reference>
<gene>
    <name evidence="2" type="ORF">IGS73_07750</name>
</gene>
<accession>A0A7L9J5Q4</accession>